<dbReference type="VEuPathDB" id="FungiDB:MYCFIDRAFT_173313"/>
<feature type="compositionally biased region" description="Polar residues" evidence="1">
    <location>
        <begin position="104"/>
        <end position="115"/>
    </location>
</feature>
<evidence type="ECO:0000313" key="2">
    <source>
        <dbReference type="EMBL" id="EME84295.1"/>
    </source>
</evidence>
<dbReference type="AlphaFoldDB" id="M2Z399"/>
<protein>
    <submittedName>
        <fullName evidence="2">Uncharacterized protein</fullName>
    </submittedName>
</protein>
<proteinExistence type="predicted"/>
<dbReference type="RefSeq" id="XP_007924919.1">
    <property type="nucleotide sequence ID" value="XM_007926728.1"/>
</dbReference>
<gene>
    <name evidence="2" type="ORF">MYCFIDRAFT_173313</name>
</gene>
<evidence type="ECO:0000256" key="1">
    <source>
        <dbReference type="SAM" id="MobiDB-lite"/>
    </source>
</evidence>
<name>M2Z399_PSEFD</name>
<reference evidence="2 3" key="1">
    <citation type="journal article" date="2012" name="PLoS Pathog.">
        <title>Diverse lifestyles and strategies of plant pathogenesis encoded in the genomes of eighteen Dothideomycetes fungi.</title>
        <authorList>
            <person name="Ohm R.A."/>
            <person name="Feau N."/>
            <person name="Henrissat B."/>
            <person name="Schoch C.L."/>
            <person name="Horwitz B.A."/>
            <person name="Barry K.W."/>
            <person name="Condon B.J."/>
            <person name="Copeland A.C."/>
            <person name="Dhillon B."/>
            <person name="Glaser F."/>
            <person name="Hesse C.N."/>
            <person name="Kosti I."/>
            <person name="LaButti K."/>
            <person name="Lindquist E.A."/>
            <person name="Lucas S."/>
            <person name="Salamov A.A."/>
            <person name="Bradshaw R.E."/>
            <person name="Ciuffetti L."/>
            <person name="Hamelin R.C."/>
            <person name="Kema G.H.J."/>
            <person name="Lawrence C."/>
            <person name="Scott J.A."/>
            <person name="Spatafora J.W."/>
            <person name="Turgeon B.G."/>
            <person name="de Wit P.J.G.M."/>
            <person name="Zhong S."/>
            <person name="Goodwin S.B."/>
            <person name="Grigoriev I.V."/>
        </authorList>
    </citation>
    <scope>NUCLEOTIDE SEQUENCE [LARGE SCALE GENOMIC DNA]</scope>
    <source>
        <strain evidence="2 3">CIRAD86</strain>
    </source>
</reference>
<organism evidence="2 3">
    <name type="scientific">Pseudocercospora fijiensis (strain CIRAD86)</name>
    <name type="common">Black leaf streak disease fungus</name>
    <name type="synonym">Mycosphaerella fijiensis</name>
    <dbReference type="NCBI Taxonomy" id="383855"/>
    <lineage>
        <taxon>Eukaryota</taxon>
        <taxon>Fungi</taxon>
        <taxon>Dikarya</taxon>
        <taxon>Ascomycota</taxon>
        <taxon>Pezizomycotina</taxon>
        <taxon>Dothideomycetes</taxon>
        <taxon>Dothideomycetidae</taxon>
        <taxon>Mycosphaerellales</taxon>
        <taxon>Mycosphaerellaceae</taxon>
        <taxon>Pseudocercospora</taxon>
    </lineage>
</organism>
<accession>M2Z399</accession>
<sequence length="176" mass="18520">MAYGVLDLTLEYLGTREGKPGQVLADVVVQSGDMLHDSQQPTPTPTPMIVSAVAEGDACVGACGVRRATQPGEFDQQDEHTQTPYPRHYFAHCLAKVSYSGSLQSPPARLTNQGAPTPAAPSAHTLTSVQGGRAHSSRQFSITSTVTIISDTSIAQPSRPCIYNAPSPSPHPSPPS</sequence>
<dbReference type="HOGENOM" id="CLU_1525831_0_0_1"/>
<dbReference type="EMBL" id="KB446557">
    <property type="protein sequence ID" value="EME84295.1"/>
    <property type="molecule type" value="Genomic_DNA"/>
</dbReference>
<dbReference type="KEGG" id="pfj:MYCFIDRAFT_173313"/>
<feature type="region of interest" description="Disordered" evidence="1">
    <location>
        <begin position="104"/>
        <end position="138"/>
    </location>
</feature>
<evidence type="ECO:0000313" key="3">
    <source>
        <dbReference type="Proteomes" id="UP000016932"/>
    </source>
</evidence>
<feature type="compositionally biased region" description="Pro residues" evidence="1">
    <location>
        <begin position="167"/>
        <end position="176"/>
    </location>
</feature>
<feature type="region of interest" description="Disordered" evidence="1">
    <location>
        <begin position="157"/>
        <end position="176"/>
    </location>
</feature>
<dbReference type="GeneID" id="19332966"/>
<dbReference type="Proteomes" id="UP000016932">
    <property type="component" value="Unassembled WGS sequence"/>
</dbReference>
<keyword evidence="3" id="KW-1185">Reference proteome</keyword>